<evidence type="ECO:0000256" key="6">
    <source>
        <dbReference type="ARBA" id="ARBA00023136"/>
    </source>
</evidence>
<evidence type="ECO:0000256" key="4">
    <source>
        <dbReference type="ARBA" id="ARBA00022692"/>
    </source>
</evidence>
<dbReference type="Proteomes" id="UP000634529">
    <property type="component" value="Unassembled WGS sequence"/>
</dbReference>
<feature type="transmembrane region" description="Helical" evidence="7">
    <location>
        <begin position="352"/>
        <end position="374"/>
    </location>
</feature>
<feature type="transmembrane region" description="Helical" evidence="7">
    <location>
        <begin position="284"/>
        <end position="301"/>
    </location>
</feature>
<feature type="transmembrane region" description="Helical" evidence="7">
    <location>
        <begin position="72"/>
        <end position="94"/>
    </location>
</feature>
<protein>
    <submittedName>
        <fullName evidence="8">MFS transporter</fullName>
    </submittedName>
</protein>
<feature type="transmembrane region" description="Helical" evidence="7">
    <location>
        <begin position="12"/>
        <end position="33"/>
    </location>
</feature>
<sequence>MNNTRNIVLFSISRLLSELMTSMFKFALSLYILDITGSASMFSIVLACMYIPSVIVDIFAGVYIDRSDKKKVLVMCDLLSGVAILLFLVAFQFYPTHIGLFIGYALVLSTLQALFSLGVSASVPLLVSADRVSAVNSSNQSINALLNIAGPIVGAVAYSIMDLGTILLVNGIAFIASGIVNIFLVFKKSQAAEEHKKPYWDSLKEVYQYIYQRSAIKYLLGVFIVTNFIIAPAMGLVLPFIIYQELKMSAHQLAFIEAAASAGLIIGAILISLRKLSTFISNKIFVLFQLQAVALVLWAFPKLPFVDIQATGWITFGYIIILASTGMLMSMGNIPMVSYVQLYVPDHIRASIFGVVSTVTTISVPIGMWIYGLLLEQVDFSYFMIGSSLILFVVGYMAHRNKSLRDFFKATHEESKLASSEAASSKEV</sequence>
<feature type="transmembrane region" description="Helical" evidence="7">
    <location>
        <begin position="380"/>
        <end position="399"/>
    </location>
</feature>
<feature type="transmembrane region" description="Helical" evidence="7">
    <location>
        <begin position="39"/>
        <end position="60"/>
    </location>
</feature>
<dbReference type="InterPro" id="IPR036259">
    <property type="entry name" value="MFS_trans_sf"/>
</dbReference>
<dbReference type="InterPro" id="IPR011701">
    <property type="entry name" value="MFS"/>
</dbReference>
<evidence type="ECO:0000256" key="7">
    <source>
        <dbReference type="SAM" id="Phobius"/>
    </source>
</evidence>
<feature type="transmembrane region" description="Helical" evidence="7">
    <location>
        <begin position="218"/>
        <end position="242"/>
    </location>
</feature>
<evidence type="ECO:0000256" key="5">
    <source>
        <dbReference type="ARBA" id="ARBA00022989"/>
    </source>
</evidence>
<dbReference type="SUPFAM" id="SSF103473">
    <property type="entry name" value="MFS general substrate transporter"/>
    <property type="match status" value="1"/>
</dbReference>
<evidence type="ECO:0000256" key="3">
    <source>
        <dbReference type="ARBA" id="ARBA00022475"/>
    </source>
</evidence>
<dbReference type="RefSeq" id="WP_028592996.1">
    <property type="nucleotide sequence ID" value="NZ_JACYTN010000015.1"/>
</dbReference>
<gene>
    <name evidence="8" type="ORF">IFO66_16010</name>
</gene>
<proteinExistence type="predicted"/>
<keyword evidence="6 7" id="KW-0472">Membrane</keyword>
<feature type="transmembrane region" description="Helical" evidence="7">
    <location>
        <begin position="313"/>
        <end position="340"/>
    </location>
</feature>
<evidence type="ECO:0000256" key="2">
    <source>
        <dbReference type="ARBA" id="ARBA00022448"/>
    </source>
</evidence>
<dbReference type="CDD" id="cd06173">
    <property type="entry name" value="MFS_MefA_like"/>
    <property type="match status" value="1"/>
</dbReference>
<keyword evidence="4 7" id="KW-0812">Transmembrane</keyword>
<comment type="caution">
    <text evidence="8">The sequence shown here is derived from an EMBL/GenBank/DDBJ whole genome shotgun (WGS) entry which is preliminary data.</text>
</comment>
<dbReference type="Pfam" id="PF07690">
    <property type="entry name" value="MFS_1"/>
    <property type="match status" value="1"/>
</dbReference>
<evidence type="ECO:0000313" key="9">
    <source>
        <dbReference type="Proteomes" id="UP000634529"/>
    </source>
</evidence>
<keyword evidence="9" id="KW-1185">Reference proteome</keyword>
<name>A0ABR9B078_9BACL</name>
<accession>A0ABR9B078</accession>
<feature type="transmembrane region" description="Helical" evidence="7">
    <location>
        <begin position="166"/>
        <end position="186"/>
    </location>
</feature>
<keyword evidence="2" id="KW-0813">Transport</keyword>
<organism evidence="8 9">
    <name type="scientific">Paenibacillus arenosi</name>
    <dbReference type="NCBI Taxonomy" id="2774142"/>
    <lineage>
        <taxon>Bacteria</taxon>
        <taxon>Bacillati</taxon>
        <taxon>Bacillota</taxon>
        <taxon>Bacilli</taxon>
        <taxon>Bacillales</taxon>
        <taxon>Paenibacillaceae</taxon>
        <taxon>Paenibacillus</taxon>
    </lineage>
</organism>
<evidence type="ECO:0000313" key="8">
    <source>
        <dbReference type="EMBL" id="MBD8499798.1"/>
    </source>
</evidence>
<dbReference type="EMBL" id="JACYTN010000015">
    <property type="protein sequence ID" value="MBD8499798.1"/>
    <property type="molecule type" value="Genomic_DNA"/>
</dbReference>
<keyword evidence="3" id="KW-1003">Cell membrane</keyword>
<comment type="subcellular location">
    <subcellularLocation>
        <location evidence="1">Cell membrane</location>
        <topology evidence="1">Multi-pass membrane protein</topology>
    </subcellularLocation>
</comment>
<dbReference type="PANTHER" id="PTHR43266">
    <property type="entry name" value="MACROLIDE-EFFLUX PROTEIN"/>
    <property type="match status" value="1"/>
</dbReference>
<reference evidence="8 9" key="1">
    <citation type="submission" date="2020-09" db="EMBL/GenBank/DDBJ databases">
        <title>Paenibacillus sp. CAU 1523 isolated from sand of Haeundae Beach.</title>
        <authorList>
            <person name="Kim W."/>
        </authorList>
    </citation>
    <scope>NUCLEOTIDE SEQUENCE [LARGE SCALE GENOMIC DNA]</scope>
    <source>
        <strain evidence="8 9">CAU 1523</strain>
    </source>
</reference>
<feature type="transmembrane region" description="Helical" evidence="7">
    <location>
        <begin position="254"/>
        <end position="272"/>
    </location>
</feature>
<feature type="transmembrane region" description="Helical" evidence="7">
    <location>
        <begin position="141"/>
        <end position="160"/>
    </location>
</feature>
<dbReference type="Gene3D" id="1.20.1250.20">
    <property type="entry name" value="MFS general substrate transporter like domains"/>
    <property type="match status" value="1"/>
</dbReference>
<evidence type="ECO:0000256" key="1">
    <source>
        <dbReference type="ARBA" id="ARBA00004651"/>
    </source>
</evidence>
<feature type="transmembrane region" description="Helical" evidence="7">
    <location>
        <begin position="100"/>
        <end position="129"/>
    </location>
</feature>
<dbReference type="PANTHER" id="PTHR43266:SF9">
    <property type="entry name" value="PERMEASE, MAJOR FACILITATOR SUPERFAMILY-RELATED"/>
    <property type="match status" value="1"/>
</dbReference>
<keyword evidence="5 7" id="KW-1133">Transmembrane helix</keyword>